<comment type="caution">
    <text evidence="2">The sequence shown here is derived from an EMBL/GenBank/DDBJ whole genome shotgun (WGS) entry which is preliminary data.</text>
</comment>
<keyword evidence="1" id="KW-0472">Membrane</keyword>
<dbReference type="EMBL" id="JBHUNP010000001">
    <property type="protein sequence ID" value="MFD2648464.1"/>
    <property type="molecule type" value="Genomic_DNA"/>
</dbReference>
<dbReference type="Proteomes" id="UP001597521">
    <property type="component" value="Unassembled WGS sequence"/>
</dbReference>
<feature type="transmembrane region" description="Helical" evidence="1">
    <location>
        <begin position="6"/>
        <end position="30"/>
    </location>
</feature>
<organism evidence="2 3">
    <name type="scientific">Devosia albogilva</name>
    <dbReference type="NCBI Taxonomy" id="429726"/>
    <lineage>
        <taxon>Bacteria</taxon>
        <taxon>Pseudomonadati</taxon>
        <taxon>Pseudomonadota</taxon>
        <taxon>Alphaproteobacteria</taxon>
        <taxon>Hyphomicrobiales</taxon>
        <taxon>Devosiaceae</taxon>
        <taxon>Devosia</taxon>
    </lineage>
</organism>
<keyword evidence="3" id="KW-1185">Reference proteome</keyword>
<proteinExistence type="predicted"/>
<evidence type="ECO:0000313" key="3">
    <source>
        <dbReference type="Proteomes" id="UP001597521"/>
    </source>
</evidence>
<reference evidence="3" key="1">
    <citation type="journal article" date="2019" name="Int. J. Syst. Evol. Microbiol.">
        <title>The Global Catalogue of Microorganisms (GCM) 10K type strain sequencing project: providing services to taxonomists for standard genome sequencing and annotation.</title>
        <authorList>
            <consortium name="The Broad Institute Genomics Platform"/>
            <consortium name="The Broad Institute Genome Sequencing Center for Infectious Disease"/>
            <person name="Wu L."/>
            <person name="Ma J."/>
        </authorList>
    </citation>
    <scope>NUCLEOTIDE SEQUENCE [LARGE SCALE GENOMIC DNA]</scope>
    <source>
        <strain evidence="3">CCM 7427</strain>
    </source>
</reference>
<evidence type="ECO:0000256" key="1">
    <source>
        <dbReference type="SAM" id="Phobius"/>
    </source>
</evidence>
<name>A0ABW5QL60_9HYPH</name>
<keyword evidence="1" id="KW-0812">Transmembrane</keyword>
<gene>
    <name evidence="2" type="ORF">ACFSX5_11735</name>
</gene>
<sequence length="59" mass="6660">MEMEAGPSIWLILLTVGVAILAAAAIYGIMRNRQRTLGERVHTEVETKREYAAEDRDRS</sequence>
<accession>A0ABW5QL60</accession>
<keyword evidence="1" id="KW-1133">Transmembrane helix</keyword>
<protein>
    <submittedName>
        <fullName evidence="2">Uncharacterized protein</fullName>
    </submittedName>
</protein>
<dbReference type="RefSeq" id="WP_386833645.1">
    <property type="nucleotide sequence ID" value="NZ_JBHUNP010000001.1"/>
</dbReference>
<evidence type="ECO:0000313" key="2">
    <source>
        <dbReference type="EMBL" id="MFD2648464.1"/>
    </source>
</evidence>